<accession>A0A0P4VXB9</accession>
<dbReference type="SUPFAM" id="SSF49899">
    <property type="entry name" value="Concanavalin A-like lectins/glucanases"/>
    <property type="match status" value="2"/>
</dbReference>
<evidence type="ECO:0000256" key="7">
    <source>
        <dbReference type="SAM" id="Phobius"/>
    </source>
</evidence>
<feature type="compositionally biased region" description="Low complexity" evidence="6">
    <location>
        <begin position="649"/>
        <end position="663"/>
    </location>
</feature>
<dbReference type="Gene3D" id="2.60.120.200">
    <property type="match status" value="2"/>
</dbReference>
<dbReference type="InterPro" id="IPR013032">
    <property type="entry name" value="EGF-like_CS"/>
</dbReference>
<dbReference type="GO" id="GO:0009887">
    <property type="term" value="P:animal organ morphogenesis"/>
    <property type="evidence" value="ECO:0007669"/>
    <property type="project" value="UniProtKB-ARBA"/>
</dbReference>
<dbReference type="Pfam" id="PF00054">
    <property type="entry name" value="Laminin_G_1"/>
    <property type="match status" value="1"/>
</dbReference>
<dbReference type="EMBL" id="GDRN01106549">
    <property type="protein sequence ID" value="JAI57552.1"/>
    <property type="molecule type" value="Transcribed_RNA"/>
</dbReference>
<dbReference type="FunFam" id="2.10.25.10:FF:000471">
    <property type="entry name" value="Protein lin-12"/>
    <property type="match status" value="1"/>
</dbReference>
<dbReference type="AlphaFoldDB" id="A0A0P4VXB9"/>
<proteinExistence type="inferred from homology"/>
<sequence length="690" mass="72519">MVLLLVDLCSGGSLDTSATPDVPHNHSTPAPHPQPEPHTCRAEGRVPSGGRFLDAPGPLQVGGLAHPPPPHAEYGWPRPLADHPFTGCLRNLRVNGELVDLGESLLSHHSDPGCPAADCASSGLSCGPHGRCSGSPGSLQCECLAGWGGEGCTTPTQPTSFLPSSYVRLALSFTPLAHTTSLQLRFRTRQQDGQLLVLSSQHSRDRLSLQLAQGHLCLLLHLHPHPPRSLCLSRVRLTDGRWHVITASRHGSTTLLAVDEGDGDLYNASVSLGDSEAAAILQVDRQVGLHVGGLPEYAGVSVIKIHGDYHDGCVDDVRVSGRVVPLPPAANSTPWGQASMFQGVRDGCTAPPACTNVTCRPPLICVDTWRSYHCGCGAGQVLSGARDTCEDEDECAWDPCLHGGTCINKPSGFLCQCASGFSGRHCHLPGPTDTSLRISLTALVATVAWSVLLLLVVCALLLHQHHRRAALRRGGPARVNGGERGASPSLARPNPHGANGQPAWTTAAGGEPDVVELQGNHRHPGDCPMTLEETGLCVVKAGKRKGSENGVTGAGERRRGGCDMAAGDDLRNYSYEGEGSSPGSLSSCLESCGGSAKFLGGFREVARVLESWEPSSVRSTHSTPTKTDTPPPPTTTLCPTHHASPILSHHTTFPPTPPALTTHILPPPLPVPTIHVSSEGVSKGFLTPES</sequence>
<feature type="domain" description="EGF-like" evidence="9">
    <location>
        <begin position="391"/>
        <end position="427"/>
    </location>
</feature>
<evidence type="ECO:0000313" key="10">
    <source>
        <dbReference type="EMBL" id="JAI57554.1"/>
    </source>
</evidence>
<evidence type="ECO:0000259" key="9">
    <source>
        <dbReference type="PROSITE" id="PS50026"/>
    </source>
</evidence>
<dbReference type="Gene3D" id="4.10.900.10">
    <property type="entry name" value="TCF3-CBD (Catenin binding domain)"/>
    <property type="match status" value="1"/>
</dbReference>
<dbReference type="Gene3D" id="2.10.25.10">
    <property type="entry name" value="Laminin"/>
    <property type="match status" value="2"/>
</dbReference>
<evidence type="ECO:0000259" key="8">
    <source>
        <dbReference type="PROSITE" id="PS50025"/>
    </source>
</evidence>
<evidence type="ECO:0000256" key="2">
    <source>
        <dbReference type="ARBA" id="ARBA00022536"/>
    </source>
</evidence>
<feature type="disulfide bond" evidence="5">
    <location>
        <begin position="417"/>
        <end position="426"/>
    </location>
</feature>
<dbReference type="PROSITE" id="PS01187">
    <property type="entry name" value="EGF_CA"/>
    <property type="match status" value="1"/>
</dbReference>
<reference evidence="10" key="1">
    <citation type="submission" date="2015-09" db="EMBL/GenBank/DDBJ databases">
        <title>Scylla olivacea transcriptome.</title>
        <authorList>
            <person name="Ikhwanuddin M."/>
        </authorList>
    </citation>
    <scope>NUCLEOTIDE SEQUENCE</scope>
</reference>
<dbReference type="PANTHER" id="PTHR15036">
    <property type="entry name" value="PIKACHURIN-LIKE PROTEIN"/>
    <property type="match status" value="1"/>
</dbReference>
<dbReference type="InterPro" id="IPR027397">
    <property type="entry name" value="Catenin-bd_sf"/>
</dbReference>
<feature type="region of interest" description="Disordered" evidence="6">
    <location>
        <begin position="473"/>
        <end position="508"/>
    </location>
</feature>
<dbReference type="PROSITE" id="PS00022">
    <property type="entry name" value="EGF_1"/>
    <property type="match status" value="2"/>
</dbReference>
<feature type="domain" description="Laminin G" evidence="8">
    <location>
        <begin position="1"/>
        <end position="119"/>
    </location>
</feature>
<dbReference type="InterPro" id="IPR000152">
    <property type="entry name" value="EGF-type_Asp/Asn_hydroxyl_site"/>
</dbReference>
<feature type="region of interest" description="Disordered" evidence="6">
    <location>
        <begin position="612"/>
        <end position="664"/>
    </location>
</feature>
<organism evidence="10">
    <name type="scientific">Scylla olivacea</name>
    <name type="common">Orange mud crab</name>
    <name type="synonym">Cancer olivacea</name>
    <dbReference type="NCBI Taxonomy" id="85551"/>
    <lineage>
        <taxon>Eukaryota</taxon>
        <taxon>Metazoa</taxon>
        <taxon>Ecdysozoa</taxon>
        <taxon>Arthropoda</taxon>
        <taxon>Crustacea</taxon>
        <taxon>Multicrustacea</taxon>
        <taxon>Malacostraca</taxon>
        <taxon>Eumalacostraca</taxon>
        <taxon>Eucarida</taxon>
        <taxon>Decapoda</taxon>
        <taxon>Pleocyemata</taxon>
        <taxon>Brachyura</taxon>
        <taxon>Eubrachyura</taxon>
        <taxon>Portunoidea</taxon>
        <taxon>Portunidae</taxon>
        <taxon>Portuninae</taxon>
        <taxon>Scylla</taxon>
    </lineage>
</organism>
<feature type="region of interest" description="Disordered" evidence="6">
    <location>
        <begin position="545"/>
        <end position="566"/>
    </location>
</feature>
<evidence type="ECO:0000256" key="6">
    <source>
        <dbReference type="SAM" id="MobiDB-lite"/>
    </source>
</evidence>
<dbReference type="EMBL" id="GDRN01106546">
    <property type="protein sequence ID" value="JAI57554.1"/>
    <property type="molecule type" value="Transcribed_RNA"/>
</dbReference>
<keyword evidence="4 5" id="KW-1015">Disulfide bond</keyword>
<evidence type="ECO:0000256" key="4">
    <source>
        <dbReference type="ARBA" id="ARBA00023157"/>
    </source>
</evidence>
<evidence type="ECO:0008006" key="11">
    <source>
        <dbReference type="Google" id="ProtNLM"/>
    </source>
</evidence>
<dbReference type="CDD" id="cd00054">
    <property type="entry name" value="EGF_CA"/>
    <property type="match status" value="2"/>
</dbReference>
<evidence type="ECO:0000256" key="1">
    <source>
        <dbReference type="ARBA" id="ARBA00005847"/>
    </source>
</evidence>
<dbReference type="PROSITE" id="PS01186">
    <property type="entry name" value="EGF_2"/>
    <property type="match status" value="2"/>
</dbReference>
<dbReference type="SMART" id="SM00282">
    <property type="entry name" value="LamG"/>
    <property type="match status" value="1"/>
</dbReference>
<feature type="transmembrane region" description="Helical" evidence="7">
    <location>
        <begin position="438"/>
        <end position="462"/>
    </location>
</feature>
<dbReference type="SMART" id="SM00181">
    <property type="entry name" value="EGF"/>
    <property type="match status" value="3"/>
</dbReference>
<keyword evidence="7" id="KW-1133">Transmembrane helix</keyword>
<feature type="disulfide bond" evidence="5">
    <location>
        <begin position="143"/>
        <end position="152"/>
    </location>
</feature>
<feature type="domain" description="EGF-like" evidence="9">
    <location>
        <begin position="115"/>
        <end position="153"/>
    </location>
</feature>
<keyword evidence="7" id="KW-0812">Transmembrane</keyword>
<dbReference type="SMART" id="SM00179">
    <property type="entry name" value="EGF_CA"/>
    <property type="match status" value="3"/>
</dbReference>
<dbReference type="GO" id="GO:0016020">
    <property type="term" value="C:membrane"/>
    <property type="evidence" value="ECO:0007669"/>
    <property type="project" value="UniProtKB-SubCell"/>
</dbReference>
<dbReference type="InterPro" id="IPR018097">
    <property type="entry name" value="EGF_Ca-bd_CS"/>
</dbReference>
<dbReference type="InterPro" id="IPR050372">
    <property type="entry name" value="Neurexin-related_CASP"/>
</dbReference>
<protein>
    <recommendedName>
        <fullName evidence="11">EGF-like domain-containing protein</fullName>
    </recommendedName>
</protein>
<keyword evidence="7" id="KW-0472">Membrane</keyword>
<dbReference type="PANTHER" id="PTHR15036:SF85">
    <property type="entry name" value="SP2353, ISOFORM A"/>
    <property type="match status" value="1"/>
</dbReference>
<dbReference type="PROSITE" id="PS00010">
    <property type="entry name" value="ASX_HYDROXYL"/>
    <property type="match status" value="1"/>
</dbReference>
<dbReference type="InterPro" id="IPR000742">
    <property type="entry name" value="EGF"/>
</dbReference>
<evidence type="ECO:0000256" key="3">
    <source>
        <dbReference type="ARBA" id="ARBA00022737"/>
    </source>
</evidence>
<evidence type="ECO:0000256" key="5">
    <source>
        <dbReference type="PROSITE-ProRule" id="PRU00076"/>
    </source>
</evidence>
<dbReference type="PROSITE" id="PS50026">
    <property type="entry name" value="EGF_3"/>
    <property type="match status" value="2"/>
</dbReference>
<comment type="similarity">
    <text evidence="1">Belongs to the NOTCH family.</text>
</comment>
<feature type="domain" description="Laminin G" evidence="8">
    <location>
        <begin position="156"/>
        <end position="348"/>
    </location>
</feature>
<keyword evidence="3" id="KW-0677">Repeat</keyword>
<dbReference type="InterPro" id="IPR001881">
    <property type="entry name" value="EGF-like_Ca-bd_dom"/>
</dbReference>
<name>A0A0P4VXB9_SCYOL</name>
<dbReference type="PROSITE" id="PS50025">
    <property type="entry name" value="LAM_G_DOMAIN"/>
    <property type="match status" value="2"/>
</dbReference>
<comment type="caution">
    <text evidence="5">Lacks conserved residue(s) required for the propagation of feature annotation.</text>
</comment>
<dbReference type="Pfam" id="PF00008">
    <property type="entry name" value="EGF"/>
    <property type="match status" value="1"/>
</dbReference>
<dbReference type="InterPro" id="IPR001791">
    <property type="entry name" value="Laminin_G"/>
</dbReference>
<feature type="region of interest" description="Disordered" evidence="6">
    <location>
        <begin position="14"/>
        <end position="57"/>
    </location>
</feature>
<keyword evidence="2 5" id="KW-0245">EGF-like domain</keyword>
<dbReference type="CDD" id="cd00110">
    <property type="entry name" value="LamG"/>
    <property type="match status" value="1"/>
</dbReference>
<dbReference type="GO" id="GO:0005509">
    <property type="term" value="F:calcium ion binding"/>
    <property type="evidence" value="ECO:0007669"/>
    <property type="project" value="InterPro"/>
</dbReference>
<dbReference type="InterPro" id="IPR013320">
    <property type="entry name" value="ConA-like_dom_sf"/>
</dbReference>
<dbReference type="Pfam" id="PF12661">
    <property type="entry name" value="hEGF"/>
    <property type="match status" value="1"/>
</dbReference>
<dbReference type="SUPFAM" id="SSF57196">
    <property type="entry name" value="EGF/Laminin"/>
    <property type="match status" value="2"/>
</dbReference>